<dbReference type="EMBL" id="JAHMHS010000051">
    <property type="protein sequence ID" value="KAK1724539.1"/>
    <property type="molecule type" value="Genomic_DNA"/>
</dbReference>
<comment type="caution">
    <text evidence="2">The sequence shown here is derived from an EMBL/GenBank/DDBJ whole genome shotgun (WGS) entry which is preliminary data.</text>
</comment>
<feature type="region of interest" description="Disordered" evidence="1">
    <location>
        <begin position="491"/>
        <end position="537"/>
    </location>
</feature>
<dbReference type="RefSeq" id="XP_060364594.1">
    <property type="nucleotide sequence ID" value="XM_060505136.1"/>
</dbReference>
<feature type="region of interest" description="Disordered" evidence="1">
    <location>
        <begin position="411"/>
        <end position="433"/>
    </location>
</feature>
<evidence type="ECO:0000313" key="2">
    <source>
        <dbReference type="EMBL" id="KAK1724539.1"/>
    </source>
</evidence>
<dbReference type="GeneID" id="85389035"/>
<protein>
    <submittedName>
        <fullName evidence="2">Uncharacterized protein</fullName>
    </submittedName>
</protein>
<sequence>MFFSCRAKQPTPPPPRPHCVSSGCVHKVLKCEAPTKAKRILSIFCKDHACRSRTGEKMCTNPKQPGLSKYCEDHGRCHCQGCSNQRIFADANQDWPYCQNRTFLVTFASLIPHSSLAIILISPSLGHTDTCSSYGCHNKRATNSQMCSFHTPICLIPACGHPRVGDGLYCSSHTCTDKECSSVIDGGSWCRDHRLCKTAGCSSPRVVSPGRTHEEVCWFHLPTSCNATACGAVVSGGVHFCPQHECTYPPCRERKDNGTDASRLYCASHTCHAQTCPQPAADLANPSKPPHRPSFCVAHKCAASPECPHPSKPASRRCALHACLHPSCPAPRADDPLLVSASQFCIGHECRATGCHGAARSNGSYCDAAHACVVPGCPSPRDIGSGGLGVGGPGSVCCASHTAMIARDTSGWSTTIERKSVPTPPSSPLPQTQKQKFPYLSQTEEALGMRFREERERHDQEARLAEETRAWHAVTTAAAARGGSDEVEVVGGVPVPGGFETRGKRHRARRRGSYDSGVAPSPTVSEGTSPSDFTFVS</sequence>
<proteinExistence type="predicted"/>
<reference evidence="2" key="1">
    <citation type="submission" date="2021-12" db="EMBL/GenBank/DDBJ databases">
        <title>Comparative genomics, transcriptomics and evolutionary studies reveal genomic signatures of adaptation to plant cell wall in hemibiotrophic fungi.</title>
        <authorList>
            <consortium name="DOE Joint Genome Institute"/>
            <person name="Baroncelli R."/>
            <person name="Diaz J.F."/>
            <person name="Benocci T."/>
            <person name="Peng M."/>
            <person name="Battaglia E."/>
            <person name="Haridas S."/>
            <person name="Andreopoulos W."/>
            <person name="Labutti K."/>
            <person name="Pangilinan J."/>
            <person name="Floch G.L."/>
            <person name="Makela M.R."/>
            <person name="Henrissat B."/>
            <person name="Grigoriev I.V."/>
            <person name="Crouch J.A."/>
            <person name="De Vries R.P."/>
            <person name="Sukno S.A."/>
            <person name="Thon M.R."/>
        </authorList>
    </citation>
    <scope>NUCLEOTIDE SEQUENCE</scope>
    <source>
        <strain evidence="2">CBS 112980</strain>
    </source>
</reference>
<evidence type="ECO:0000256" key="1">
    <source>
        <dbReference type="SAM" id="MobiDB-lite"/>
    </source>
</evidence>
<gene>
    <name evidence="2" type="ORF">BDZ83DRAFT_578533</name>
</gene>
<accession>A0AAD8UNY1</accession>
<evidence type="ECO:0000313" key="3">
    <source>
        <dbReference type="Proteomes" id="UP001244207"/>
    </source>
</evidence>
<name>A0AAD8UNY1_GLOAC</name>
<feature type="compositionally biased region" description="Polar residues" evidence="1">
    <location>
        <begin position="522"/>
        <end position="537"/>
    </location>
</feature>
<keyword evidence="3" id="KW-1185">Reference proteome</keyword>
<organism evidence="2 3">
    <name type="scientific">Glomerella acutata</name>
    <name type="common">Colletotrichum acutatum</name>
    <dbReference type="NCBI Taxonomy" id="27357"/>
    <lineage>
        <taxon>Eukaryota</taxon>
        <taxon>Fungi</taxon>
        <taxon>Dikarya</taxon>
        <taxon>Ascomycota</taxon>
        <taxon>Pezizomycotina</taxon>
        <taxon>Sordariomycetes</taxon>
        <taxon>Hypocreomycetidae</taxon>
        <taxon>Glomerellales</taxon>
        <taxon>Glomerellaceae</taxon>
        <taxon>Colletotrichum</taxon>
        <taxon>Colletotrichum acutatum species complex</taxon>
    </lineage>
</organism>
<dbReference type="Proteomes" id="UP001244207">
    <property type="component" value="Unassembled WGS sequence"/>
</dbReference>
<dbReference type="AlphaFoldDB" id="A0AAD8UNY1"/>